<evidence type="ECO:0000256" key="9">
    <source>
        <dbReference type="ARBA" id="ARBA00061532"/>
    </source>
</evidence>
<dbReference type="GO" id="GO:0009252">
    <property type="term" value="P:peptidoglycan biosynthetic process"/>
    <property type="evidence" value="ECO:0007669"/>
    <property type="project" value="UniProtKB-KW"/>
</dbReference>
<accession>C7RIE4</accession>
<reference evidence="11" key="2">
    <citation type="submission" date="2009-09" db="EMBL/GenBank/DDBJ databases">
        <title>Complete sequence of chromosome of Candidatus Accumulibacter phosphatis clade IIA str. UW-1.</title>
        <authorList>
            <consortium name="US DOE Joint Genome Institute"/>
            <person name="Martin H.G."/>
            <person name="Ivanova N."/>
            <person name="Kunin V."/>
            <person name="Warnecke F."/>
            <person name="Barry K."/>
            <person name="He S."/>
            <person name="Salamov A."/>
            <person name="Szeto E."/>
            <person name="Dalin E."/>
            <person name="Pangilinan J.L."/>
            <person name="Lapidus A."/>
            <person name="Lowry S."/>
            <person name="Kyrpides N.C."/>
            <person name="McMahon K.D."/>
            <person name="Hugenholtz P."/>
        </authorList>
    </citation>
    <scope>NUCLEOTIDE SEQUENCE [LARGE SCALE GENOMIC DNA]</scope>
    <source>
        <strain evidence="11">UW-1</strain>
    </source>
</reference>
<keyword evidence="5" id="KW-0573">Peptidoglycan synthesis</keyword>
<feature type="transmembrane region" description="Helical" evidence="10">
    <location>
        <begin position="399"/>
        <end position="421"/>
    </location>
</feature>
<name>C7RIE4_ACCRE</name>
<feature type="transmembrane region" description="Helical" evidence="10">
    <location>
        <begin position="191"/>
        <end position="209"/>
    </location>
</feature>
<evidence type="ECO:0000256" key="1">
    <source>
        <dbReference type="ARBA" id="ARBA00004651"/>
    </source>
</evidence>
<keyword evidence="3 10" id="KW-0812">Transmembrane</keyword>
<comment type="subcellular location">
    <subcellularLocation>
        <location evidence="1">Cell membrane</location>
        <topology evidence="1">Multi-pass membrane protein</topology>
    </subcellularLocation>
</comment>
<comment type="function">
    <text evidence="8">Involved in peptidoglycan biosynthesis. Transports lipid-linked peptidoglycan precursors from the inner to the outer leaflet of the cytoplasmic membrane.</text>
</comment>
<evidence type="ECO:0000256" key="10">
    <source>
        <dbReference type="SAM" id="Phobius"/>
    </source>
</evidence>
<proteinExistence type="inferred from homology"/>
<protein>
    <submittedName>
        <fullName evidence="11">Virulence factor MVIN family protein</fullName>
    </submittedName>
</protein>
<evidence type="ECO:0000313" key="11">
    <source>
        <dbReference type="EMBL" id="ACV36518.1"/>
    </source>
</evidence>
<feature type="transmembrane region" description="Helical" evidence="10">
    <location>
        <begin position="88"/>
        <end position="106"/>
    </location>
</feature>
<reference evidence="11" key="1">
    <citation type="submission" date="2009-08" db="EMBL/GenBank/DDBJ databases">
        <authorList>
            <consortium name="US DOE Joint Genome Institute"/>
            <person name="Lucas S."/>
            <person name="Copeland A."/>
            <person name="Lapidus A."/>
            <person name="Glavina del Rio T."/>
            <person name="Dalin E."/>
            <person name="Tice H."/>
            <person name="Bruce D."/>
            <person name="Barry K."/>
            <person name="Pitluck S."/>
            <person name="Lowry S."/>
            <person name="Larimer F."/>
            <person name="Land M."/>
            <person name="Hauser L."/>
            <person name="Kyrpides N."/>
            <person name="Ivanova N."/>
            <person name="McMahon K.D."/>
            <person name="Hugenholtz P."/>
        </authorList>
    </citation>
    <scope>NUCLEOTIDE SEQUENCE</scope>
    <source>
        <strain evidence="11">UW-1</strain>
    </source>
</reference>
<keyword evidence="7 10" id="KW-0472">Membrane</keyword>
<keyword evidence="2" id="KW-1003">Cell membrane</keyword>
<dbReference type="PANTHER" id="PTHR43486:SF1">
    <property type="entry name" value="LIPID II FLIPPASE MURJ-RELATED"/>
    <property type="match status" value="1"/>
</dbReference>
<dbReference type="Pfam" id="PF03023">
    <property type="entry name" value="MurJ"/>
    <property type="match status" value="1"/>
</dbReference>
<dbReference type="STRING" id="522306.CAP2UW1_3250"/>
<dbReference type="AlphaFoldDB" id="C7RIE4"/>
<dbReference type="OrthoDB" id="9804143at2"/>
<evidence type="ECO:0000256" key="5">
    <source>
        <dbReference type="ARBA" id="ARBA00022984"/>
    </source>
</evidence>
<organism evidence="11">
    <name type="scientific">Accumulibacter regalis</name>
    <dbReference type="NCBI Taxonomy" id="522306"/>
    <lineage>
        <taxon>Bacteria</taxon>
        <taxon>Pseudomonadati</taxon>
        <taxon>Pseudomonadota</taxon>
        <taxon>Betaproteobacteria</taxon>
        <taxon>Candidatus Accumulibacter</taxon>
    </lineage>
</organism>
<comment type="similarity">
    <text evidence="9">Belongs to the MurJ/MviN family.</text>
</comment>
<feature type="transmembrane region" description="Helical" evidence="10">
    <location>
        <begin position="374"/>
        <end position="393"/>
    </location>
</feature>
<keyword evidence="4" id="KW-0133">Cell shape</keyword>
<feature type="transmembrane region" description="Helical" evidence="10">
    <location>
        <begin position="340"/>
        <end position="362"/>
    </location>
</feature>
<dbReference type="HOGENOM" id="CLU_643444_0_0_4"/>
<feature type="transmembrane region" description="Helical" evidence="10">
    <location>
        <begin position="300"/>
        <end position="320"/>
    </location>
</feature>
<dbReference type="InterPro" id="IPR004268">
    <property type="entry name" value="MurJ"/>
</dbReference>
<dbReference type="eggNOG" id="COG0728">
    <property type="taxonomic scope" value="Bacteria"/>
</dbReference>
<dbReference type="GO" id="GO:0008360">
    <property type="term" value="P:regulation of cell shape"/>
    <property type="evidence" value="ECO:0007669"/>
    <property type="project" value="UniProtKB-KW"/>
</dbReference>
<evidence type="ECO:0000256" key="4">
    <source>
        <dbReference type="ARBA" id="ARBA00022960"/>
    </source>
</evidence>
<evidence type="ECO:0000256" key="7">
    <source>
        <dbReference type="ARBA" id="ARBA00023136"/>
    </source>
</evidence>
<evidence type="ECO:0000256" key="8">
    <source>
        <dbReference type="ARBA" id="ARBA00060041"/>
    </source>
</evidence>
<keyword evidence="6 10" id="KW-1133">Transmembrane helix</keyword>
<feature type="transmembrane region" description="Helical" evidence="10">
    <location>
        <begin position="126"/>
        <end position="147"/>
    </location>
</feature>
<dbReference type="KEGG" id="app:CAP2UW1_3250"/>
<evidence type="ECO:0000256" key="6">
    <source>
        <dbReference type="ARBA" id="ARBA00022989"/>
    </source>
</evidence>
<feature type="transmembrane region" description="Helical" evidence="10">
    <location>
        <begin position="159"/>
        <end position="179"/>
    </location>
</feature>
<evidence type="ECO:0000256" key="2">
    <source>
        <dbReference type="ARBA" id="ARBA00022475"/>
    </source>
</evidence>
<feature type="transmembrane region" description="Helical" evidence="10">
    <location>
        <begin position="46"/>
        <end position="68"/>
    </location>
</feature>
<gene>
    <name evidence="11" type="ordered locus">CAP2UW1_3250</name>
</gene>
<evidence type="ECO:0000256" key="3">
    <source>
        <dbReference type="ARBA" id="ARBA00022692"/>
    </source>
</evidence>
<dbReference type="GO" id="GO:0005886">
    <property type="term" value="C:plasma membrane"/>
    <property type="evidence" value="ECO:0007669"/>
    <property type="project" value="UniProtKB-SubCell"/>
</dbReference>
<dbReference type="PANTHER" id="PTHR43486">
    <property type="entry name" value="LIPID II FLIPPASE MURJ-RELATED"/>
    <property type="match status" value="1"/>
</dbReference>
<sequence length="426" mass="45646" precursor="true">MNAGLPWRLGPVLLQLLINGFGKALGFVREVLISSVFGVSGVTDAFFAIQQLLVFVSSFMMGAFNLAFVPHYIRSEAAGGGPSFLRPVMCWLGGLALLLTVALAVLDSTQLAVVLGFAPPNELLKRFASILAFSILPTVLVGLAFGVLHADRRHNEATLLSATAPATMLIVLVVFYSVSSTRDSMTAALPWSYLFGMAFAGFIGLTVLLRRLAGGGTSDAPNLSSFMRSLGSASLENVGFNINQLSNFYFAARLGDGLVAINAFALRIGMLPLNLISSQLGQIYQSWAARSLSAGRRPTGWVFLCLCLPSGLIALLMVSLDDAIVRLVYERGHFGPTQTRLVADLLVPYSAYFFVMSTNQLAARHCFVLGRGALYMKLMLLAYGVALVGKLAFSTSLANVIWVCVISEGAVALWLTTRILLKGSEV</sequence>
<dbReference type="EMBL" id="CP001715">
    <property type="protein sequence ID" value="ACV36518.1"/>
    <property type="molecule type" value="Genomic_DNA"/>
</dbReference>